<feature type="compositionally biased region" description="Basic and acidic residues" evidence="9">
    <location>
        <begin position="330"/>
        <end position="347"/>
    </location>
</feature>
<evidence type="ECO:0000259" key="11">
    <source>
        <dbReference type="PROSITE" id="PS50262"/>
    </source>
</evidence>
<evidence type="ECO:0000256" key="3">
    <source>
        <dbReference type="ARBA" id="ARBA00022692"/>
    </source>
</evidence>
<feature type="compositionally biased region" description="Polar residues" evidence="9">
    <location>
        <begin position="348"/>
        <end position="359"/>
    </location>
</feature>
<keyword evidence="4 10" id="KW-1133">Transmembrane helix</keyword>
<evidence type="ECO:0000256" key="8">
    <source>
        <dbReference type="ARBA" id="ARBA00023224"/>
    </source>
</evidence>
<gene>
    <name evidence="12" type="ORF">V1264_010319</name>
</gene>
<feature type="transmembrane region" description="Helical" evidence="10">
    <location>
        <begin position="12"/>
        <end position="34"/>
    </location>
</feature>
<dbReference type="PANTHER" id="PTHR24249">
    <property type="entry name" value="HISTAMINE RECEPTOR-RELATED G-PROTEIN COUPLED RECEPTOR"/>
    <property type="match status" value="1"/>
</dbReference>
<dbReference type="Gene3D" id="1.20.1070.10">
    <property type="entry name" value="Rhodopsin 7-helix transmembrane proteins"/>
    <property type="match status" value="1"/>
</dbReference>
<keyword evidence="2" id="KW-1003">Cell membrane</keyword>
<comment type="subcellular location">
    <subcellularLocation>
        <location evidence="1">Cell membrane</location>
        <topology evidence="1">Multi-pass membrane protein</topology>
    </subcellularLocation>
</comment>
<dbReference type="Proteomes" id="UP001374579">
    <property type="component" value="Unassembled WGS sequence"/>
</dbReference>
<dbReference type="GO" id="GO:0004930">
    <property type="term" value="F:G protein-coupled receptor activity"/>
    <property type="evidence" value="ECO:0007669"/>
    <property type="project" value="UniProtKB-KW"/>
</dbReference>
<feature type="transmembrane region" description="Helical" evidence="10">
    <location>
        <begin position="166"/>
        <end position="199"/>
    </location>
</feature>
<feature type="transmembrane region" description="Helical" evidence="10">
    <location>
        <begin position="125"/>
        <end position="146"/>
    </location>
</feature>
<organism evidence="12 13">
    <name type="scientific">Littorina saxatilis</name>
    <dbReference type="NCBI Taxonomy" id="31220"/>
    <lineage>
        <taxon>Eukaryota</taxon>
        <taxon>Metazoa</taxon>
        <taxon>Spiralia</taxon>
        <taxon>Lophotrochozoa</taxon>
        <taxon>Mollusca</taxon>
        <taxon>Gastropoda</taxon>
        <taxon>Caenogastropoda</taxon>
        <taxon>Littorinimorpha</taxon>
        <taxon>Littorinoidea</taxon>
        <taxon>Littorinidae</taxon>
        <taxon>Littorina</taxon>
    </lineage>
</organism>
<evidence type="ECO:0000256" key="6">
    <source>
        <dbReference type="ARBA" id="ARBA00023136"/>
    </source>
</evidence>
<dbReference type="InterPro" id="IPR017452">
    <property type="entry name" value="GPCR_Rhodpsn_7TM"/>
</dbReference>
<evidence type="ECO:0000256" key="9">
    <source>
        <dbReference type="SAM" id="MobiDB-lite"/>
    </source>
</evidence>
<reference evidence="12 13" key="1">
    <citation type="submission" date="2024-02" db="EMBL/GenBank/DDBJ databases">
        <title>Chromosome-scale genome assembly of the rough periwinkle Littorina saxatilis.</title>
        <authorList>
            <person name="De Jode A."/>
            <person name="Faria R."/>
            <person name="Formenti G."/>
            <person name="Sims Y."/>
            <person name="Smith T.P."/>
            <person name="Tracey A."/>
            <person name="Wood J.M.D."/>
            <person name="Zagrodzka Z.B."/>
            <person name="Johannesson K."/>
            <person name="Butlin R.K."/>
            <person name="Leder E.H."/>
        </authorList>
    </citation>
    <scope>NUCLEOTIDE SEQUENCE [LARGE SCALE GENOMIC DNA]</scope>
    <source>
        <strain evidence="12">Snail1</strain>
        <tissue evidence="12">Muscle</tissue>
    </source>
</reference>
<evidence type="ECO:0000256" key="2">
    <source>
        <dbReference type="ARBA" id="ARBA00022475"/>
    </source>
</evidence>
<dbReference type="InterPro" id="IPR000276">
    <property type="entry name" value="GPCR_Rhodpsn"/>
</dbReference>
<keyword evidence="5" id="KW-0297">G-protein coupled receptor</keyword>
<feature type="transmembrane region" description="Helical" evidence="10">
    <location>
        <begin position="276"/>
        <end position="295"/>
    </location>
</feature>
<feature type="region of interest" description="Disordered" evidence="9">
    <location>
        <begin position="319"/>
        <end position="405"/>
    </location>
</feature>
<keyword evidence="8" id="KW-0807">Transducer</keyword>
<evidence type="ECO:0000256" key="5">
    <source>
        <dbReference type="ARBA" id="ARBA00023040"/>
    </source>
</evidence>
<evidence type="ECO:0000313" key="13">
    <source>
        <dbReference type="Proteomes" id="UP001374579"/>
    </source>
</evidence>
<name>A0AAN9APH3_9CAEN</name>
<protein>
    <recommendedName>
        <fullName evidence="11">G-protein coupled receptors family 1 profile domain-containing protein</fullName>
    </recommendedName>
</protein>
<dbReference type="CDD" id="cd00637">
    <property type="entry name" value="7tm_classA_rhodopsin-like"/>
    <property type="match status" value="1"/>
</dbReference>
<accession>A0AAN9APH3</accession>
<keyword evidence="13" id="KW-1185">Reference proteome</keyword>
<sequence>MGRGVILDTIQIGTLSFVTVASFITNSLLLCVSLCDRKTQLTSGDLLMAALAVADMLWATGIPVTLLADFELLGDGLSMLCVAANSACMSIPILTLLMLLALTAERCINIFAPLRAVTIVTRKRVLVVILAGFSYGTVLTLLMPLFGNSLEVRKELNSNNTDCNFATVSVAPLVGFMLLGNLIPGMLLLVVLNGAIFCVAHKHLHKISDFHPSVLTREKKLEIANYRKQKGRSNAVMFVCQLYVLAYFPVALALFIDFQGFEVYVIEEWRAPFMLYAGGMFMASLSTVVFPVILIKSNSQYKDWIRVKVLRRKREEIAANHSSQNVSRNPETKSKTDDKMNIAENRLEQTATNHSSPNVSRDPKTKSETDDKMNIAVIRFEKTTTNHSSPNVSRHSNTKTETEDKMKVAVIRFEKTATNHSSPSVSRDS</sequence>
<comment type="caution">
    <text evidence="12">The sequence shown here is derived from an EMBL/GenBank/DDBJ whole genome shotgun (WGS) entry which is preliminary data.</text>
</comment>
<dbReference type="AlphaFoldDB" id="A0AAN9APH3"/>
<evidence type="ECO:0000313" key="12">
    <source>
        <dbReference type="EMBL" id="KAK7090535.1"/>
    </source>
</evidence>
<feature type="compositionally biased region" description="Polar residues" evidence="9">
    <location>
        <begin position="320"/>
        <end position="329"/>
    </location>
</feature>
<dbReference type="Pfam" id="PF00001">
    <property type="entry name" value="7tm_1"/>
    <property type="match status" value="1"/>
</dbReference>
<dbReference type="InterPro" id="IPR050569">
    <property type="entry name" value="TAAR"/>
</dbReference>
<proteinExistence type="predicted"/>
<dbReference type="PROSITE" id="PS50262">
    <property type="entry name" value="G_PROTEIN_RECEP_F1_2"/>
    <property type="match status" value="1"/>
</dbReference>
<feature type="transmembrane region" description="Helical" evidence="10">
    <location>
        <begin position="77"/>
        <end position="104"/>
    </location>
</feature>
<keyword evidence="7" id="KW-0675">Receptor</keyword>
<feature type="domain" description="G-protein coupled receptors family 1 profile" evidence="11">
    <location>
        <begin position="25"/>
        <end position="294"/>
    </location>
</feature>
<evidence type="ECO:0000256" key="4">
    <source>
        <dbReference type="ARBA" id="ARBA00022989"/>
    </source>
</evidence>
<keyword evidence="3 10" id="KW-0812">Transmembrane</keyword>
<keyword evidence="6 10" id="KW-0472">Membrane</keyword>
<evidence type="ECO:0000256" key="1">
    <source>
        <dbReference type="ARBA" id="ARBA00004651"/>
    </source>
</evidence>
<feature type="transmembrane region" description="Helical" evidence="10">
    <location>
        <begin position="235"/>
        <end position="256"/>
    </location>
</feature>
<evidence type="ECO:0000256" key="7">
    <source>
        <dbReference type="ARBA" id="ARBA00023170"/>
    </source>
</evidence>
<feature type="transmembrane region" description="Helical" evidence="10">
    <location>
        <begin position="46"/>
        <end position="65"/>
    </location>
</feature>
<dbReference type="GO" id="GO:0005886">
    <property type="term" value="C:plasma membrane"/>
    <property type="evidence" value="ECO:0007669"/>
    <property type="project" value="UniProtKB-SubCell"/>
</dbReference>
<dbReference type="PROSITE" id="PS00237">
    <property type="entry name" value="G_PROTEIN_RECEP_F1_1"/>
    <property type="match status" value="1"/>
</dbReference>
<dbReference type="PANTHER" id="PTHR24249:SF372">
    <property type="entry name" value="G-PROTEIN COUPLED RECEPTORS FAMILY 1 PROFILE DOMAIN-CONTAINING PROTEIN"/>
    <property type="match status" value="1"/>
</dbReference>
<feature type="compositionally biased region" description="Polar residues" evidence="9">
    <location>
        <begin position="385"/>
        <end position="395"/>
    </location>
</feature>
<evidence type="ECO:0000256" key="10">
    <source>
        <dbReference type="SAM" id="Phobius"/>
    </source>
</evidence>
<dbReference type="SUPFAM" id="SSF81321">
    <property type="entry name" value="Family A G protein-coupled receptor-like"/>
    <property type="match status" value="1"/>
</dbReference>
<dbReference type="EMBL" id="JBAMIC010000024">
    <property type="protein sequence ID" value="KAK7090535.1"/>
    <property type="molecule type" value="Genomic_DNA"/>
</dbReference>
<feature type="compositionally biased region" description="Basic and acidic residues" evidence="9">
    <location>
        <begin position="361"/>
        <end position="384"/>
    </location>
</feature>